<organism evidence="1 2">
    <name type="scientific">Avena sativa</name>
    <name type="common">Oat</name>
    <dbReference type="NCBI Taxonomy" id="4498"/>
    <lineage>
        <taxon>Eukaryota</taxon>
        <taxon>Viridiplantae</taxon>
        <taxon>Streptophyta</taxon>
        <taxon>Embryophyta</taxon>
        <taxon>Tracheophyta</taxon>
        <taxon>Spermatophyta</taxon>
        <taxon>Magnoliopsida</taxon>
        <taxon>Liliopsida</taxon>
        <taxon>Poales</taxon>
        <taxon>Poaceae</taxon>
        <taxon>BOP clade</taxon>
        <taxon>Pooideae</taxon>
        <taxon>Poodae</taxon>
        <taxon>Poeae</taxon>
        <taxon>Poeae Chloroplast Group 1 (Aveneae type)</taxon>
        <taxon>Aveninae</taxon>
        <taxon>Avena</taxon>
    </lineage>
</organism>
<protein>
    <submittedName>
        <fullName evidence="1">Uncharacterized protein</fullName>
    </submittedName>
</protein>
<accession>A0ACD5Y0Y7</accession>
<proteinExistence type="predicted"/>
<dbReference type="EnsemblPlants" id="AVESA.00010b.r2.5CG0921970.1">
    <property type="protein sequence ID" value="AVESA.00010b.r2.5CG0921970.1.CDS"/>
    <property type="gene ID" value="AVESA.00010b.r2.5CG0921970"/>
</dbReference>
<evidence type="ECO:0000313" key="2">
    <source>
        <dbReference type="Proteomes" id="UP001732700"/>
    </source>
</evidence>
<name>A0ACD5Y0Y7_AVESA</name>
<reference evidence="1" key="2">
    <citation type="submission" date="2025-09" db="UniProtKB">
        <authorList>
            <consortium name="EnsemblPlants"/>
        </authorList>
    </citation>
    <scope>IDENTIFICATION</scope>
</reference>
<sequence>MDFALRAAAGANADDIYGLPIPSPDAHMTIDELRQELLHEDIRQQFILAELAKRWELEAEFQRELSLYGDVRARFWQTTMPHHGTSPLPHGEPLDVPQSLAEASMLRPHIKDRIMEWYQPPWRRTVSEDDAPIVGANLRQKAVSGVKRKRTAETLSLMCSICNTKCYCETDLENHLRGRRHQENIEALQGGGKGNEAKLREKKVPQLAEKSQKPVPRWMCSICNANCTSQPDLENHLGGRRHQENIEALQGEGKGTEAKLHDKKVPQLADKRQKPVSRWMCSICYANCTSQSDLENHLGGRRHKEDIEALQGEGKGAEAKLHENKAPQLVDKSHKPVSRWMCRSCNANCTSQSDLESHIQGRRHQENIEALLGGGNGTESKLQEKKTPQLADRNQKPVSRWMCSICNANCTCPSDLESHLGGRRHQENMEALCGGGKGTEAKLYGEKAPQLADRNQKPVSRWMCSICNANCTSPSDLESHLGGRRHQENIEALRGGGKGTEAKLYGEKAPQVADRNQKPVSRWMCNICNANCTCPSDLESHLGGRRHQENIEALRGGGKGTEAKLYEKKAPQLVGRNQKPPPRRQKAPREHRSFHGGGKGTEAKLMKRKRRRLWTGTRNLASDGCAASAVLIAHLDRTWRATSEAEGTERTCKPKLSGACNLDAVVECSAKRSKTSRKNHRFCNISGLLTLQGGNCRTSSLLGLTFIRLAAGLDFARLCSSWRGAYMALHWPFADAACFLLSHPFT</sequence>
<keyword evidence="2" id="KW-1185">Reference proteome</keyword>
<dbReference type="Proteomes" id="UP001732700">
    <property type="component" value="Chromosome 5C"/>
</dbReference>
<reference evidence="1" key="1">
    <citation type="submission" date="2021-05" db="EMBL/GenBank/DDBJ databases">
        <authorList>
            <person name="Scholz U."/>
            <person name="Mascher M."/>
            <person name="Fiebig A."/>
        </authorList>
    </citation>
    <scope>NUCLEOTIDE SEQUENCE [LARGE SCALE GENOMIC DNA]</scope>
</reference>
<evidence type="ECO:0000313" key="1">
    <source>
        <dbReference type="EnsemblPlants" id="AVESA.00010b.r2.5CG0921970.1.CDS"/>
    </source>
</evidence>